<dbReference type="EMBL" id="SIXI01000003">
    <property type="protein sequence ID" value="TBO31429.1"/>
    <property type="molecule type" value="Genomic_DNA"/>
</dbReference>
<organism evidence="2 3">
    <name type="scientific">Aquabacterium lacunae</name>
    <dbReference type="NCBI Taxonomy" id="2528630"/>
    <lineage>
        <taxon>Bacteria</taxon>
        <taxon>Pseudomonadati</taxon>
        <taxon>Pseudomonadota</taxon>
        <taxon>Betaproteobacteria</taxon>
        <taxon>Burkholderiales</taxon>
        <taxon>Aquabacterium</taxon>
    </lineage>
</organism>
<feature type="transmembrane region" description="Helical" evidence="1">
    <location>
        <begin position="133"/>
        <end position="151"/>
    </location>
</feature>
<feature type="transmembrane region" description="Helical" evidence="1">
    <location>
        <begin position="171"/>
        <end position="192"/>
    </location>
</feature>
<feature type="transmembrane region" description="Helical" evidence="1">
    <location>
        <begin position="106"/>
        <end position="126"/>
    </location>
</feature>
<protein>
    <submittedName>
        <fullName evidence="2">DUF4153 domain-containing protein</fullName>
    </submittedName>
</protein>
<comment type="caution">
    <text evidence="2">The sequence shown here is derived from an EMBL/GenBank/DDBJ whole genome shotgun (WGS) entry which is preliminary data.</text>
</comment>
<feature type="transmembrane region" description="Helical" evidence="1">
    <location>
        <begin position="76"/>
        <end position="94"/>
    </location>
</feature>
<reference evidence="2 3" key="1">
    <citation type="submission" date="2019-02" db="EMBL/GenBank/DDBJ databases">
        <title>Aquabacterium sp. strain KMB7.</title>
        <authorList>
            <person name="Chen W.-M."/>
        </authorList>
    </citation>
    <scope>NUCLEOTIDE SEQUENCE [LARGE SCALE GENOMIC DNA]</scope>
    <source>
        <strain evidence="2 3">KMB7</strain>
    </source>
</reference>
<evidence type="ECO:0000313" key="3">
    <source>
        <dbReference type="Proteomes" id="UP000292120"/>
    </source>
</evidence>
<feature type="transmembrane region" description="Helical" evidence="1">
    <location>
        <begin position="319"/>
        <end position="338"/>
    </location>
</feature>
<sequence length="679" mass="74131">MMAPRPRALDKGTATTAAVRKISALSSQWGTCSMAEIFSLTAARAGTNAPGWGLPTQHHWTGTSLLRTDSPHIPRFRLLLGLLQGAALYALYQSHDLKVWPATEPLWFAPLLMLSVLLPLLGGSAWGRLSGLAWGQWVAVALGVVAALAVYDLWRMGPVPQGRSPTVFPSFNAWAFISAGLFMAQALVLSAAQDGRRVASYTTYFDQAWKLGIQLLFSLFFVGALWLMLWLGAALFGLIGLRFLRALLSELWFNLPVSAMAMAWALHLTDVKPDIVRGIRGLLLVLLSWILPVVTVLTAGFLASLPFTGLEPLWATRQATSVLLVTAASLVVLINTAFQNGERAEQVNRAVRFCARLACCLLLPLVGLAVYALSLRVAQHGWSADRVIAAACQVVALGYALGYAWAAVSRANGWLAPIAWVNVRVSWWILVTLLALFTPLLDPSRIGVNDQLQRLREGRIRADQLDFRYLRFESGRFGDQAVRALAKGELAGVPAAEAAAAARGAQAALAWKSRYDMPERRTTDLTLDAAGLRRNVKAVWPQGASLPDSFLAASWNTPGRMARFSADVPSCLTQRDTACEAVLLQMDDDLAQEVLILQRLPSARVVLFDQDAQQVWQLVGTLPAHLVTCEAHVERLREGRFEVVPARLRELRLGDVPVSVRDDGGWLNQPPTPLPPGCR</sequence>
<accession>A0A4Q9H4Z6</accession>
<dbReference type="OrthoDB" id="7022049at2"/>
<proteinExistence type="predicted"/>
<feature type="transmembrane region" description="Helical" evidence="1">
    <location>
        <begin position="281"/>
        <end position="307"/>
    </location>
</feature>
<dbReference type="Proteomes" id="UP000292120">
    <property type="component" value="Unassembled WGS sequence"/>
</dbReference>
<dbReference type="Pfam" id="PF13687">
    <property type="entry name" value="DUF4153"/>
    <property type="match status" value="1"/>
</dbReference>
<keyword evidence="1" id="KW-0472">Membrane</keyword>
<evidence type="ECO:0000256" key="1">
    <source>
        <dbReference type="SAM" id="Phobius"/>
    </source>
</evidence>
<keyword evidence="3" id="KW-1185">Reference proteome</keyword>
<dbReference type="AlphaFoldDB" id="A0A4Q9H4Z6"/>
<feature type="transmembrane region" description="Helical" evidence="1">
    <location>
        <begin position="251"/>
        <end position="269"/>
    </location>
</feature>
<dbReference type="InterPro" id="IPR025291">
    <property type="entry name" value="DUF4153"/>
</dbReference>
<feature type="transmembrane region" description="Helical" evidence="1">
    <location>
        <begin position="213"/>
        <end position="239"/>
    </location>
</feature>
<feature type="transmembrane region" description="Helical" evidence="1">
    <location>
        <begin position="418"/>
        <end position="441"/>
    </location>
</feature>
<name>A0A4Q9H4Z6_9BURK</name>
<feature type="transmembrane region" description="Helical" evidence="1">
    <location>
        <begin position="350"/>
        <end position="375"/>
    </location>
</feature>
<keyword evidence="1" id="KW-1133">Transmembrane helix</keyword>
<gene>
    <name evidence="2" type="ORF">EYS42_09355</name>
</gene>
<feature type="transmembrane region" description="Helical" evidence="1">
    <location>
        <begin position="387"/>
        <end position="406"/>
    </location>
</feature>
<keyword evidence="1" id="KW-0812">Transmembrane</keyword>
<evidence type="ECO:0000313" key="2">
    <source>
        <dbReference type="EMBL" id="TBO31429.1"/>
    </source>
</evidence>